<organism evidence="9 10">
    <name type="scientific">Carpinus fangiana</name>
    <dbReference type="NCBI Taxonomy" id="176857"/>
    <lineage>
        <taxon>Eukaryota</taxon>
        <taxon>Viridiplantae</taxon>
        <taxon>Streptophyta</taxon>
        <taxon>Embryophyta</taxon>
        <taxon>Tracheophyta</taxon>
        <taxon>Spermatophyta</taxon>
        <taxon>Magnoliopsida</taxon>
        <taxon>eudicotyledons</taxon>
        <taxon>Gunneridae</taxon>
        <taxon>Pentapetalae</taxon>
        <taxon>rosids</taxon>
        <taxon>fabids</taxon>
        <taxon>Fagales</taxon>
        <taxon>Betulaceae</taxon>
        <taxon>Carpinus</taxon>
    </lineage>
</organism>
<accession>A0A5N6QUC1</accession>
<dbReference type="InterPro" id="IPR001005">
    <property type="entry name" value="SANT/Myb"/>
</dbReference>
<dbReference type="SMART" id="SM00717">
    <property type="entry name" value="SANT"/>
    <property type="match status" value="2"/>
</dbReference>
<dbReference type="PROSITE" id="PS51294">
    <property type="entry name" value="HTH_MYB"/>
    <property type="match status" value="1"/>
</dbReference>
<dbReference type="CDD" id="cd00167">
    <property type="entry name" value="SANT"/>
    <property type="match status" value="2"/>
</dbReference>
<dbReference type="Proteomes" id="UP000327013">
    <property type="component" value="Chromosome 2"/>
</dbReference>
<dbReference type="InterPro" id="IPR009057">
    <property type="entry name" value="Homeodomain-like_sf"/>
</dbReference>
<evidence type="ECO:0000313" key="10">
    <source>
        <dbReference type="Proteomes" id="UP000327013"/>
    </source>
</evidence>
<dbReference type="PANTHER" id="PTHR44042:SF54">
    <property type="entry name" value="MYB-LIKE DNA-BINDING DOMAIN, SHAQKYF CLASS PROTEIN"/>
    <property type="match status" value="1"/>
</dbReference>
<evidence type="ECO:0000313" key="9">
    <source>
        <dbReference type="EMBL" id="KAE8010771.1"/>
    </source>
</evidence>
<dbReference type="Gene3D" id="1.10.10.60">
    <property type="entry name" value="Homeodomain-like"/>
    <property type="match status" value="2"/>
</dbReference>
<keyword evidence="4" id="KW-0804">Transcription</keyword>
<reference evidence="9 10" key="1">
    <citation type="submission" date="2019-06" db="EMBL/GenBank/DDBJ databases">
        <title>A chromosomal-level reference genome of Carpinus fangiana (Coryloideae, Betulaceae).</title>
        <authorList>
            <person name="Yang X."/>
            <person name="Wang Z."/>
            <person name="Zhang L."/>
            <person name="Hao G."/>
            <person name="Liu J."/>
            <person name="Yang Y."/>
        </authorList>
    </citation>
    <scope>NUCLEOTIDE SEQUENCE [LARGE SCALE GENOMIC DNA]</scope>
    <source>
        <strain evidence="9">Cfa_2016G</strain>
        <tissue evidence="9">Leaf</tissue>
    </source>
</reference>
<dbReference type="FunFam" id="1.10.10.60:FF:000009">
    <property type="entry name" value="transcription factor MYB1R1"/>
    <property type="match status" value="1"/>
</dbReference>
<keyword evidence="10" id="KW-1185">Reference proteome</keyword>
<evidence type="ECO:0000256" key="3">
    <source>
        <dbReference type="ARBA" id="ARBA00023125"/>
    </source>
</evidence>
<dbReference type="EMBL" id="CM017322">
    <property type="protein sequence ID" value="KAE8010771.1"/>
    <property type="molecule type" value="Genomic_DNA"/>
</dbReference>
<dbReference type="PANTHER" id="PTHR44042">
    <property type="entry name" value="DUPLICATED HOMEODOMAIN-LIKE SUPERFAMILY PROTEIN-RELATED"/>
    <property type="match status" value="1"/>
</dbReference>
<evidence type="ECO:0000256" key="2">
    <source>
        <dbReference type="ARBA" id="ARBA00023015"/>
    </source>
</evidence>
<proteinExistence type="predicted"/>
<dbReference type="PROSITE" id="PS51293">
    <property type="entry name" value="SANT"/>
    <property type="match status" value="1"/>
</dbReference>
<name>A0A5N6QUC1_9ROSI</name>
<sequence length="173" mass="20165">MEAPPFLPNLQQACAAADTETETEWSFEEIKIFERAIVPEELGFDRHNPFERIAARLPRKTEAQVRIQWQVLVRDIEMIESGSIPLPHYNTSTTKPKRRKRVPWTKEENELFERGLKRFGKGDWRSISRHFVESKSPSQVASHAQKYFLRLENSRAKQNLQSASTSNHYPSTL</sequence>
<feature type="domain" description="Myb-like" evidence="6">
    <location>
        <begin position="96"/>
        <end position="148"/>
    </location>
</feature>
<dbReference type="SUPFAM" id="SSF46689">
    <property type="entry name" value="Homeodomain-like"/>
    <property type="match status" value="2"/>
</dbReference>
<evidence type="ECO:0000259" key="7">
    <source>
        <dbReference type="PROSITE" id="PS51293"/>
    </source>
</evidence>
<evidence type="ECO:0000256" key="1">
    <source>
        <dbReference type="ARBA" id="ARBA00004123"/>
    </source>
</evidence>
<dbReference type="InterPro" id="IPR017930">
    <property type="entry name" value="Myb_dom"/>
</dbReference>
<keyword evidence="5" id="KW-0539">Nucleus</keyword>
<dbReference type="OrthoDB" id="118550at2759"/>
<keyword evidence="2" id="KW-0805">Transcription regulation</keyword>
<dbReference type="InterPro" id="IPR017884">
    <property type="entry name" value="SANT_dom"/>
</dbReference>
<dbReference type="NCBIfam" id="TIGR01557">
    <property type="entry name" value="myb_SHAQKYF"/>
    <property type="match status" value="1"/>
</dbReference>
<dbReference type="GO" id="GO:0005634">
    <property type="term" value="C:nucleus"/>
    <property type="evidence" value="ECO:0007669"/>
    <property type="project" value="UniProtKB-SubCell"/>
</dbReference>
<dbReference type="GO" id="GO:0003677">
    <property type="term" value="F:DNA binding"/>
    <property type="evidence" value="ECO:0007669"/>
    <property type="project" value="UniProtKB-KW"/>
</dbReference>
<evidence type="ECO:0000259" key="6">
    <source>
        <dbReference type="PROSITE" id="PS50090"/>
    </source>
</evidence>
<comment type="subcellular location">
    <subcellularLocation>
        <location evidence="1">Nucleus</location>
    </subcellularLocation>
</comment>
<dbReference type="PROSITE" id="PS50090">
    <property type="entry name" value="MYB_LIKE"/>
    <property type="match status" value="1"/>
</dbReference>
<evidence type="ECO:0008006" key="11">
    <source>
        <dbReference type="Google" id="ProtNLM"/>
    </source>
</evidence>
<protein>
    <recommendedName>
        <fullName evidence="11">HTH myb-type domain-containing protein</fullName>
    </recommendedName>
</protein>
<keyword evidence="3" id="KW-0238">DNA-binding</keyword>
<dbReference type="InterPro" id="IPR006447">
    <property type="entry name" value="Myb_dom_plants"/>
</dbReference>
<dbReference type="Pfam" id="PF00249">
    <property type="entry name" value="Myb_DNA-binding"/>
    <property type="match status" value="2"/>
</dbReference>
<gene>
    <name evidence="9" type="ORF">FH972_007107</name>
</gene>
<evidence type="ECO:0000259" key="8">
    <source>
        <dbReference type="PROSITE" id="PS51294"/>
    </source>
</evidence>
<dbReference type="AlphaFoldDB" id="A0A5N6QUC1"/>
<evidence type="ECO:0000256" key="4">
    <source>
        <dbReference type="ARBA" id="ARBA00023163"/>
    </source>
</evidence>
<evidence type="ECO:0000256" key="5">
    <source>
        <dbReference type="ARBA" id="ARBA00023242"/>
    </source>
</evidence>
<feature type="domain" description="SANT" evidence="7">
    <location>
        <begin position="104"/>
        <end position="152"/>
    </location>
</feature>
<feature type="domain" description="HTH myb-type" evidence="8">
    <location>
        <begin position="97"/>
        <end position="152"/>
    </location>
</feature>